<proteinExistence type="predicted"/>
<dbReference type="EMBL" id="WIQW01000068">
    <property type="protein sequence ID" value="KAF3089074.1"/>
    <property type="molecule type" value="Genomic_DNA"/>
</dbReference>
<comment type="caution">
    <text evidence="1">The sequence shown here is derived from an EMBL/GenBank/DDBJ whole genome shotgun (WGS) entry which is preliminary data.</text>
</comment>
<dbReference type="Proteomes" id="UP000475325">
    <property type="component" value="Unassembled WGS sequence"/>
</dbReference>
<protein>
    <submittedName>
        <fullName evidence="1">Uncharacterized protein</fullName>
    </submittedName>
</protein>
<evidence type="ECO:0000313" key="1">
    <source>
        <dbReference type="EMBL" id="KAF3089074.1"/>
    </source>
</evidence>
<reference evidence="1 2" key="1">
    <citation type="submission" date="2019-06" db="EMBL/GenBank/DDBJ databases">
        <authorList>
            <person name="Palmer J.M."/>
        </authorList>
    </citation>
    <scope>NUCLEOTIDE SEQUENCE [LARGE SCALE GENOMIC DNA]</scope>
    <source>
        <strain evidence="1 2">TWF102</strain>
    </source>
</reference>
<dbReference type="AlphaFoldDB" id="A0A7C8JFV2"/>
<name>A0A7C8JFV2_ORBOL</name>
<sequence length="94" mass="10463">MLSALDSYQEGRSGRLILLDAMLLWHHQALPMEAESIAQTWAFGVVSTWKNTVSCRTAGRCSVMATRVLNRSTFCDVSKSAGMPYCLSCRIDLF</sequence>
<evidence type="ECO:0000313" key="2">
    <source>
        <dbReference type="Proteomes" id="UP000475325"/>
    </source>
</evidence>
<accession>A0A7C8JFV2</accession>
<gene>
    <name evidence="1" type="ORF">TWF102_009787</name>
</gene>
<organism evidence="1 2">
    <name type="scientific">Orbilia oligospora</name>
    <name type="common">Nematode-trapping fungus</name>
    <name type="synonym">Arthrobotrys oligospora</name>
    <dbReference type="NCBI Taxonomy" id="2813651"/>
    <lineage>
        <taxon>Eukaryota</taxon>
        <taxon>Fungi</taxon>
        <taxon>Dikarya</taxon>
        <taxon>Ascomycota</taxon>
        <taxon>Pezizomycotina</taxon>
        <taxon>Orbiliomycetes</taxon>
        <taxon>Orbiliales</taxon>
        <taxon>Orbiliaceae</taxon>
        <taxon>Orbilia</taxon>
    </lineage>
</organism>